<feature type="transmembrane region" description="Helical" evidence="5">
    <location>
        <begin position="26"/>
        <end position="46"/>
    </location>
</feature>
<dbReference type="OMA" id="HITSTWM"/>
<dbReference type="Gene3D" id="1.20.1070.10">
    <property type="entry name" value="Rhodopsin 7-helix transmembrane proteins"/>
    <property type="match status" value="1"/>
</dbReference>
<feature type="domain" description="G-protein coupled receptors family 1 profile" evidence="6">
    <location>
        <begin position="37"/>
        <end position="330"/>
    </location>
</feature>
<dbReference type="PANTHER" id="PTHR46641">
    <property type="entry name" value="FMRFAMIDE RECEPTOR-RELATED"/>
    <property type="match status" value="1"/>
</dbReference>
<sequence>MANSGHISNCSISDVSILADTIDGPITTVVVLLGVIGNGYSTRVLLKTHINSSMVVSLTSLAIWDIALLVSSFVHHSLASNARLFYTEMAELNSLAASLNGLVVFSYITATWMLIEVTARRFAAVARPWISFSIGKRRRRFTDIRSSLSVARTPFMIAVFAAIISLPASFEYRTVACLRNSKYTTQVEETEVLRNPLYRFAFRLLLMALLKTFGPFIIIIPLTFATLSEYRRSLQRRAIILLEQKLFSLRDSDRDKANSLQMISILLLGKFVVLRCWPTLLEIWQSSGLAEWKPPDCELTSLADPPRTALLPKIATLLVLLNSATNSFVFVVLKSAFESRRLRRARERQRVLVAQHADQVLMIGKKIAGERLFHPGDSKENGYSQI</sequence>
<evidence type="ECO:0000256" key="2">
    <source>
        <dbReference type="ARBA" id="ARBA00022692"/>
    </source>
</evidence>
<dbReference type="InterPro" id="IPR017452">
    <property type="entry name" value="GPCR_Rhodpsn_7TM"/>
</dbReference>
<evidence type="ECO:0000256" key="1">
    <source>
        <dbReference type="ARBA" id="ARBA00004370"/>
    </source>
</evidence>
<evidence type="ECO:0000313" key="7">
    <source>
        <dbReference type="EMBL" id="KHN76187.1"/>
    </source>
</evidence>
<gene>
    <name evidence="7" type="ORF">Tcan_11255</name>
</gene>
<feature type="transmembrane region" description="Helical" evidence="5">
    <location>
        <begin position="200"/>
        <end position="227"/>
    </location>
</feature>
<feature type="transmembrane region" description="Helical" evidence="5">
    <location>
        <begin position="260"/>
        <end position="280"/>
    </location>
</feature>
<accession>A0A0B2V404</accession>
<evidence type="ECO:0000259" key="6">
    <source>
        <dbReference type="PROSITE" id="PS50262"/>
    </source>
</evidence>
<dbReference type="PANTHER" id="PTHR46641:SF9">
    <property type="entry name" value="G-PROTEIN COUPLED RECEPTORS FAMILY 1 PROFILE DOMAIN-CONTAINING PROTEIN"/>
    <property type="match status" value="1"/>
</dbReference>
<evidence type="ECO:0000256" key="4">
    <source>
        <dbReference type="ARBA" id="ARBA00023136"/>
    </source>
</evidence>
<dbReference type="AlphaFoldDB" id="A0A0B2V404"/>
<name>A0A0B2V404_TOXCA</name>
<proteinExistence type="predicted"/>
<reference evidence="7 8" key="1">
    <citation type="submission" date="2014-11" db="EMBL/GenBank/DDBJ databases">
        <title>Genetic blueprint of the zoonotic pathogen Toxocara canis.</title>
        <authorList>
            <person name="Zhu X.-Q."/>
            <person name="Korhonen P.K."/>
            <person name="Cai H."/>
            <person name="Young N.D."/>
            <person name="Nejsum P."/>
            <person name="von Samson-Himmelstjerna G."/>
            <person name="Boag P.R."/>
            <person name="Tan P."/>
            <person name="Li Q."/>
            <person name="Min J."/>
            <person name="Yang Y."/>
            <person name="Wang X."/>
            <person name="Fang X."/>
            <person name="Hall R.S."/>
            <person name="Hofmann A."/>
            <person name="Sternberg P.W."/>
            <person name="Jex A.R."/>
            <person name="Gasser R.B."/>
        </authorList>
    </citation>
    <scope>NUCLEOTIDE SEQUENCE [LARGE SCALE GENOMIC DNA]</scope>
    <source>
        <strain evidence="7">PN_DK_2014</strain>
    </source>
</reference>
<feature type="transmembrane region" description="Helical" evidence="5">
    <location>
        <begin position="53"/>
        <end position="74"/>
    </location>
</feature>
<evidence type="ECO:0000256" key="5">
    <source>
        <dbReference type="SAM" id="Phobius"/>
    </source>
</evidence>
<organism evidence="7 8">
    <name type="scientific">Toxocara canis</name>
    <name type="common">Canine roundworm</name>
    <dbReference type="NCBI Taxonomy" id="6265"/>
    <lineage>
        <taxon>Eukaryota</taxon>
        <taxon>Metazoa</taxon>
        <taxon>Ecdysozoa</taxon>
        <taxon>Nematoda</taxon>
        <taxon>Chromadorea</taxon>
        <taxon>Rhabditida</taxon>
        <taxon>Spirurina</taxon>
        <taxon>Ascaridomorpha</taxon>
        <taxon>Ascaridoidea</taxon>
        <taxon>Toxocaridae</taxon>
        <taxon>Toxocara</taxon>
    </lineage>
</organism>
<dbReference type="OrthoDB" id="5788232at2759"/>
<keyword evidence="4 5" id="KW-0472">Membrane</keyword>
<protein>
    <recommendedName>
        <fullName evidence="6">G-protein coupled receptors family 1 profile domain-containing protein</fullName>
    </recommendedName>
</protein>
<evidence type="ECO:0000313" key="8">
    <source>
        <dbReference type="Proteomes" id="UP000031036"/>
    </source>
</evidence>
<comment type="subcellular location">
    <subcellularLocation>
        <location evidence="1">Membrane</location>
    </subcellularLocation>
</comment>
<evidence type="ECO:0000256" key="3">
    <source>
        <dbReference type="ARBA" id="ARBA00022989"/>
    </source>
</evidence>
<dbReference type="PROSITE" id="PS50262">
    <property type="entry name" value="G_PROTEIN_RECEP_F1_2"/>
    <property type="match status" value="1"/>
</dbReference>
<feature type="transmembrane region" description="Helical" evidence="5">
    <location>
        <begin position="146"/>
        <end position="166"/>
    </location>
</feature>
<dbReference type="Proteomes" id="UP000031036">
    <property type="component" value="Unassembled WGS sequence"/>
</dbReference>
<dbReference type="InterPro" id="IPR052954">
    <property type="entry name" value="GPCR-Ligand_Int"/>
</dbReference>
<dbReference type="GO" id="GO:0016020">
    <property type="term" value="C:membrane"/>
    <property type="evidence" value="ECO:0007669"/>
    <property type="project" value="UniProtKB-SubCell"/>
</dbReference>
<dbReference type="SUPFAM" id="SSF81321">
    <property type="entry name" value="Family A G protein-coupled receptor-like"/>
    <property type="match status" value="1"/>
</dbReference>
<comment type="caution">
    <text evidence="7">The sequence shown here is derived from an EMBL/GenBank/DDBJ whole genome shotgun (WGS) entry which is preliminary data.</text>
</comment>
<feature type="transmembrane region" description="Helical" evidence="5">
    <location>
        <begin position="314"/>
        <end position="337"/>
    </location>
</feature>
<keyword evidence="8" id="KW-1185">Reference proteome</keyword>
<dbReference type="STRING" id="6265.A0A0B2V404"/>
<feature type="transmembrane region" description="Helical" evidence="5">
    <location>
        <begin position="94"/>
        <end position="115"/>
    </location>
</feature>
<keyword evidence="3 5" id="KW-1133">Transmembrane helix</keyword>
<keyword evidence="2 5" id="KW-0812">Transmembrane</keyword>
<dbReference type="EMBL" id="JPKZ01002566">
    <property type="protein sequence ID" value="KHN76187.1"/>
    <property type="molecule type" value="Genomic_DNA"/>
</dbReference>